<reference evidence="2" key="1">
    <citation type="submission" date="2018-05" db="EMBL/GenBank/DDBJ databases">
        <authorList>
            <person name="Lanie J.A."/>
            <person name="Ng W.-L."/>
            <person name="Kazmierczak K.M."/>
            <person name="Andrzejewski T.M."/>
            <person name="Davidsen T.M."/>
            <person name="Wayne K.J."/>
            <person name="Tettelin H."/>
            <person name="Glass J.I."/>
            <person name="Rusch D."/>
            <person name="Podicherti R."/>
            <person name="Tsui H.-C.T."/>
            <person name="Winkler M.E."/>
        </authorList>
    </citation>
    <scope>NUCLEOTIDE SEQUENCE</scope>
</reference>
<feature type="compositionally biased region" description="Acidic residues" evidence="1">
    <location>
        <begin position="128"/>
        <end position="145"/>
    </location>
</feature>
<proteinExistence type="predicted"/>
<dbReference type="AlphaFoldDB" id="A0A381ZZ98"/>
<evidence type="ECO:0000256" key="1">
    <source>
        <dbReference type="SAM" id="MobiDB-lite"/>
    </source>
</evidence>
<dbReference type="EMBL" id="UINC01023143">
    <property type="protein sequence ID" value="SVA94212.1"/>
    <property type="molecule type" value="Genomic_DNA"/>
</dbReference>
<organism evidence="2">
    <name type="scientific">marine metagenome</name>
    <dbReference type="NCBI Taxonomy" id="408172"/>
    <lineage>
        <taxon>unclassified sequences</taxon>
        <taxon>metagenomes</taxon>
        <taxon>ecological metagenomes</taxon>
    </lineage>
</organism>
<gene>
    <name evidence="2" type="ORF">METZ01_LOCUS147066</name>
</gene>
<sequence>MSTLWTPDGEHPVGSEAAPSDDPSRDALSPEEAERAEALAREMAAVQEQLADTPADVIVSTHLMGLFELGAIHLSQQPPNLSQAALAIDAMGAVVDRLQGRLGENEETLRGALNQIRLAYVSVQQAEDAPEGEVAPEEDTDPADA</sequence>
<feature type="region of interest" description="Disordered" evidence="1">
    <location>
        <begin position="125"/>
        <end position="145"/>
    </location>
</feature>
<feature type="region of interest" description="Disordered" evidence="1">
    <location>
        <begin position="1"/>
        <end position="38"/>
    </location>
</feature>
<evidence type="ECO:0008006" key="3">
    <source>
        <dbReference type="Google" id="ProtNLM"/>
    </source>
</evidence>
<accession>A0A381ZZ98</accession>
<name>A0A381ZZ98_9ZZZZ</name>
<evidence type="ECO:0000313" key="2">
    <source>
        <dbReference type="EMBL" id="SVA94212.1"/>
    </source>
</evidence>
<protein>
    <recommendedName>
        <fullName evidence="3">DUF1844 domain-containing protein</fullName>
    </recommendedName>
</protein>